<keyword evidence="7 14" id="KW-0560">Oxidoreductase</keyword>
<dbReference type="EMBL" id="UGAW01000001">
    <property type="protein sequence ID" value="STG51130.1"/>
    <property type="molecule type" value="Genomic_DNA"/>
</dbReference>
<evidence type="ECO:0000313" key="14">
    <source>
        <dbReference type="EMBL" id="STG51130.1"/>
    </source>
</evidence>
<feature type="domain" description="Glycerol-3-phosphate dehydrogenase NAD-dependent N-terminal" evidence="13">
    <location>
        <begin position="112"/>
        <end position="252"/>
    </location>
</feature>
<keyword evidence="12" id="KW-1208">Phospholipid metabolism</keyword>
<keyword evidence="5" id="KW-0521">NADP</keyword>
<sequence length="268" mass="29299">MTFTKWYWRVTVTASLGEETAFLCEVQQGGIFSIAGIEGTQMAHCLGAYCPNILFPYARECITSMVSRGTFPQLNLAPVNFDALFMNYLQQQAGEGTEEHQDALMNQRNASMTVIGAGSYGTALAITLARNGHEVVLWGHDPEHIATLERDRCNAAFLPDVPFPDTLHLESDLATALAASRNILVVVPSHVFGEVLRQIKPLMRPDARLVWATKGLEAETGRLLQDVAREALGDQIPLAVISGPTFAKELAAVTDGHFAGLYRPDLCR</sequence>
<keyword evidence="9" id="KW-0520">NAD</keyword>
<accession>A0A376MLY5</accession>
<evidence type="ECO:0000313" key="15">
    <source>
        <dbReference type="Proteomes" id="UP000254817"/>
    </source>
</evidence>
<gene>
    <name evidence="14" type="primary">gpsA_2</name>
    <name evidence="14" type="ORF">NCTC11112_01562</name>
</gene>
<reference evidence="14 15" key="1">
    <citation type="submission" date="2018-06" db="EMBL/GenBank/DDBJ databases">
        <authorList>
            <consortium name="Pathogen Informatics"/>
            <person name="Doyle S."/>
        </authorList>
    </citation>
    <scope>NUCLEOTIDE SEQUENCE [LARGE SCALE GENOMIC DNA]</scope>
    <source>
        <strain evidence="14 15">NCTC11112</strain>
    </source>
</reference>
<comment type="similarity">
    <text evidence="1">Belongs to the SecB family.</text>
</comment>
<evidence type="ECO:0000256" key="5">
    <source>
        <dbReference type="ARBA" id="ARBA00022857"/>
    </source>
</evidence>
<dbReference type="SUPFAM" id="SSF54611">
    <property type="entry name" value="SecB-like"/>
    <property type="match status" value="1"/>
</dbReference>
<name>A0A376MLY5_ECOLX</name>
<evidence type="ECO:0000256" key="12">
    <source>
        <dbReference type="ARBA" id="ARBA00023264"/>
    </source>
</evidence>
<keyword evidence="8" id="KW-0811">Translocation</keyword>
<dbReference type="GO" id="GO:0051287">
    <property type="term" value="F:NAD binding"/>
    <property type="evidence" value="ECO:0007669"/>
    <property type="project" value="InterPro"/>
</dbReference>
<dbReference type="Gene3D" id="3.10.420.10">
    <property type="entry name" value="SecB-like"/>
    <property type="match status" value="1"/>
</dbReference>
<dbReference type="SUPFAM" id="SSF51735">
    <property type="entry name" value="NAD(P)-binding Rossmann-fold domains"/>
    <property type="match status" value="1"/>
</dbReference>
<proteinExistence type="inferred from homology"/>
<dbReference type="NCBIfam" id="TIGR00809">
    <property type="entry name" value="secB"/>
    <property type="match status" value="1"/>
</dbReference>
<keyword evidence="4" id="KW-0444">Lipid biosynthesis</keyword>
<dbReference type="GO" id="GO:0051082">
    <property type="term" value="F:unfolded protein binding"/>
    <property type="evidence" value="ECO:0007669"/>
    <property type="project" value="InterPro"/>
</dbReference>
<evidence type="ECO:0000256" key="8">
    <source>
        <dbReference type="ARBA" id="ARBA00023010"/>
    </source>
</evidence>
<dbReference type="GO" id="GO:0051262">
    <property type="term" value="P:protein tetramerization"/>
    <property type="evidence" value="ECO:0007669"/>
    <property type="project" value="InterPro"/>
</dbReference>
<organism evidence="14 15">
    <name type="scientific">Escherichia coli</name>
    <dbReference type="NCBI Taxonomy" id="562"/>
    <lineage>
        <taxon>Bacteria</taxon>
        <taxon>Pseudomonadati</taxon>
        <taxon>Pseudomonadota</taxon>
        <taxon>Gammaproteobacteria</taxon>
        <taxon>Enterobacterales</taxon>
        <taxon>Enterobacteriaceae</taxon>
        <taxon>Escherichia</taxon>
    </lineage>
</organism>
<keyword evidence="6" id="KW-0653">Protein transport</keyword>
<evidence type="ECO:0000256" key="2">
    <source>
        <dbReference type="ARBA" id="ARBA00011009"/>
    </source>
</evidence>
<keyword evidence="10" id="KW-0443">Lipid metabolism</keyword>
<dbReference type="InterPro" id="IPR036291">
    <property type="entry name" value="NAD(P)-bd_dom_sf"/>
</dbReference>
<keyword evidence="11" id="KW-0594">Phospholipid biosynthesis</keyword>
<dbReference type="InterPro" id="IPR003708">
    <property type="entry name" value="SecB"/>
</dbReference>
<evidence type="ECO:0000256" key="4">
    <source>
        <dbReference type="ARBA" id="ARBA00022516"/>
    </source>
</evidence>
<dbReference type="GO" id="GO:0015031">
    <property type="term" value="P:protein transport"/>
    <property type="evidence" value="ECO:0007669"/>
    <property type="project" value="UniProtKB-KW"/>
</dbReference>
<evidence type="ECO:0000256" key="6">
    <source>
        <dbReference type="ARBA" id="ARBA00022927"/>
    </source>
</evidence>
<dbReference type="GO" id="GO:0141152">
    <property type="term" value="F:glycerol-3-phosphate dehydrogenase (NAD+) activity"/>
    <property type="evidence" value="ECO:0007669"/>
    <property type="project" value="UniProtKB-EC"/>
</dbReference>
<dbReference type="InterPro" id="IPR011128">
    <property type="entry name" value="G3P_DH_NAD-dep_N"/>
</dbReference>
<evidence type="ECO:0000259" key="13">
    <source>
        <dbReference type="Pfam" id="PF01210"/>
    </source>
</evidence>
<evidence type="ECO:0000256" key="3">
    <source>
        <dbReference type="ARBA" id="ARBA00022448"/>
    </source>
</evidence>
<evidence type="ECO:0000256" key="7">
    <source>
        <dbReference type="ARBA" id="ARBA00023002"/>
    </source>
</evidence>
<evidence type="ECO:0000256" key="1">
    <source>
        <dbReference type="ARBA" id="ARBA00009990"/>
    </source>
</evidence>
<dbReference type="EC" id="1.1.1.8" evidence="14"/>
<dbReference type="Proteomes" id="UP000254817">
    <property type="component" value="Unassembled WGS sequence"/>
</dbReference>
<dbReference type="FunFam" id="3.40.50.720:FF:000019">
    <property type="entry name" value="Glycerol-3-phosphate dehydrogenase [NAD(P)+]"/>
    <property type="match status" value="1"/>
</dbReference>
<evidence type="ECO:0000256" key="11">
    <source>
        <dbReference type="ARBA" id="ARBA00023209"/>
    </source>
</evidence>
<comment type="similarity">
    <text evidence="2">Belongs to the NAD-dependent glycerol-3-phosphate dehydrogenase family.</text>
</comment>
<dbReference type="PRINTS" id="PR01594">
    <property type="entry name" value="SECBCHAPRONE"/>
</dbReference>
<evidence type="ECO:0000256" key="9">
    <source>
        <dbReference type="ARBA" id="ARBA00023027"/>
    </source>
</evidence>
<dbReference type="PANTHER" id="PTHR36918">
    <property type="match status" value="1"/>
</dbReference>
<protein>
    <submittedName>
        <fullName evidence="14">Glycerol-3-phosphate dehydrogenase</fullName>
        <ecNumber evidence="14">1.1.1.8</ecNumber>
    </submittedName>
</protein>
<dbReference type="GO" id="GO:0046168">
    <property type="term" value="P:glycerol-3-phosphate catabolic process"/>
    <property type="evidence" value="ECO:0007669"/>
    <property type="project" value="InterPro"/>
</dbReference>
<dbReference type="InterPro" id="IPR035958">
    <property type="entry name" value="SecB-like_sf"/>
</dbReference>
<dbReference type="GO" id="GO:0008654">
    <property type="term" value="P:phospholipid biosynthetic process"/>
    <property type="evidence" value="ECO:0007669"/>
    <property type="project" value="UniProtKB-KW"/>
</dbReference>
<dbReference type="Gene3D" id="3.40.50.720">
    <property type="entry name" value="NAD(P)-binding Rossmann-like Domain"/>
    <property type="match status" value="1"/>
</dbReference>
<keyword evidence="3" id="KW-0813">Transport</keyword>
<evidence type="ECO:0000256" key="10">
    <source>
        <dbReference type="ARBA" id="ARBA00023098"/>
    </source>
</evidence>
<dbReference type="AlphaFoldDB" id="A0A376MLY5"/>
<dbReference type="Pfam" id="PF02556">
    <property type="entry name" value="SecB"/>
    <property type="match status" value="1"/>
</dbReference>
<dbReference type="PANTHER" id="PTHR36918:SF1">
    <property type="entry name" value="PROTEIN-EXPORT PROTEIN SECB"/>
    <property type="match status" value="1"/>
</dbReference>
<dbReference type="Pfam" id="PF01210">
    <property type="entry name" value="NAD_Gly3P_dh_N"/>
    <property type="match status" value="1"/>
</dbReference>